<name>A0A916NDV2_9FLAO</name>
<gene>
    <name evidence="1" type="ORF">CRYO30217_03520</name>
</gene>
<dbReference type="KEGG" id="ptan:CRYO30217_03520"/>
<keyword evidence="2" id="KW-1185">Reference proteome</keyword>
<evidence type="ECO:0000313" key="2">
    <source>
        <dbReference type="Proteomes" id="UP000683507"/>
    </source>
</evidence>
<evidence type="ECO:0000313" key="1">
    <source>
        <dbReference type="EMBL" id="CAG5087587.1"/>
    </source>
</evidence>
<dbReference type="AlphaFoldDB" id="A0A916NDV2"/>
<protein>
    <submittedName>
        <fullName evidence="1">Uncharacterized protein</fullName>
    </submittedName>
</protein>
<dbReference type="EMBL" id="OU015584">
    <property type="protein sequence ID" value="CAG5087587.1"/>
    <property type="molecule type" value="Genomic_DNA"/>
</dbReference>
<dbReference type="Proteomes" id="UP000683507">
    <property type="component" value="Chromosome"/>
</dbReference>
<accession>A0A916NDV2</accession>
<sequence>MKAQDLQQLLDNGNVLTPEHIVYEANDDAMLFYFSVEKAGKPYHSKATIDWSGLNWIISKASQMGMEIYDEVSTKLFDSFEKIREYNFEKVAFVEAFEDQQAA</sequence>
<organism evidence="1 2">
    <name type="scientific">Parvicella tangerina</name>
    <dbReference type="NCBI Taxonomy" id="2829795"/>
    <lineage>
        <taxon>Bacteria</taxon>
        <taxon>Pseudomonadati</taxon>
        <taxon>Bacteroidota</taxon>
        <taxon>Flavobacteriia</taxon>
        <taxon>Flavobacteriales</taxon>
        <taxon>Parvicellaceae</taxon>
        <taxon>Parvicella</taxon>
    </lineage>
</organism>
<reference evidence="1" key="1">
    <citation type="submission" date="2021-04" db="EMBL/GenBank/DDBJ databases">
        <authorList>
            <person name="Rodrigo-Torres L."/>
            <person name="Arahal R. D."/>
            <person name="Lucena T."/>
        </authorList>
    </citation>
    <scope>NUCLEOTIDE SEQUENCE</scope>
    <source>
        <strain evidence="1">AS29M-1</strain>
    </source>
</reference>
<proteinExistence type="predicted"/>
<dbReference type="RefSeq" id="WP_258543692.1">
    <property type="nucleotide sequence ID" value="NZ_OU015584.1"/>
</dbReference>